<keyword evidence="2" id="KW-0808">Transferase</keyword>
<evidence type="ECO:0000259" key="1">
    <source>
        <dbReference type="Pfam" id="PF01636"/>
    </source>
</evidence>
<dbReference type="Pfam" id="PF01636">
    <property type="entry name" value="APH"/>
    <property type="match status" value="1"/>
</dbReference>
<dbReference type="EMBL" id="MVGC01000014">
    <property type="protein sequence ID" value="RJE26840.1"/>
    <property type="molecule type" value="Genomic_DNA"/>
</dbReference>
<comment type="caution">
    <text evidence="2">The sequence shown here is derived from an EMBL/GenBank/DDBJ whole genome shotgun (WGS) entry which is preliminary data.</text>
</comment>
<dbReference type="InterPro" id="IPR051678">
    <property type="entry name" value="AGP_Transferase"/>
</dbReference>
<dbReference type="PANTHER" id="PTHR21310">
    <property type="entry name" value="AMINOGLYCOSIDE PHOSPHOTRANSFERASE-RELATED-RELATED"/>
    <property type="match status" value="1"/>
</dbReference>
<keyword evidence="3" id="KW-1185">Reference proteome</keyword>
<evidence type="ECO:0000313" key="3">
    <source>
        <dbReference type="Proteomes" id="UP000266188"/>
    </source>
</evidence>
<dbReference type="InterPro" id="IPR011009">
    <property type="entry name" value="Kinase-like_dom_sf"/>
</dbReference>
<dbReference type="AlphaFoldDB" id="A0A3A2ZVT5"/>
<organism evidence="2 3">
    <name type="scientific">Aspergillus sclerotialis</name>
    <dbReference type="NCBI Taxonomy" id="2070753"/>
    <lineage>
        <taxon>Eukaryota</taxon>
        <taxon>Fungi</taxon>
        <taxon>Dikarya</taxon>
        <taxon>Ascomycota</taxon>
        <taxon>Pezizomycotina</taxon>
        <taxon>Eurotiomycetes</taxon>
        <taxon>Eurotiomycetidae</taxon>
        <taxon>Eurotiales</taxon>
        <taxon>Aspergillaceae</taxon>
        <taxon>Aspergillus</taxon>
        <taxon>Aspergillus subgen. Polypaecilum</taxon>
    </lineage>
</organism>
<dbReference type="OrthoDB" id="10003767at2759"/>
<protein>
    <submittedName>
        <fullName evidence="2">Phosphotransferase enzyme family</fullName>
    </submittedName>
</protein>
<feature type="domain" description="Aminoglycoside phosphotransferase" evidence="1">
    <location>
        <begin position="11"/>
        <end position="212"/>
    </location>
</feature>
<dbReference type="InterPro" id="IPR002575">
    <property type="entry name" value="Aminoglycoside_PTrfase"/>
</dbReference>
<dbReference type="Gene3D" id="3.90.1200.10">
    <property type="match status" value="1"/>
</dbReference>
<dbReference type="PANTHER" id="PTHR21310:SF51">
    <property type="entry name" value="AMINOGLYCOSIDE PHOSPHOTRANSFERASE DOMAIN-CONTAINING PROTEIN"/>
    <property type="match status" value="1"/>
</dbReference>
<reference evidence="3" key="1">
    <citation type="submission" date="2017-02" db="EMBL/GenBank/DDBJ databases">
        <authorList>
            <person name="Tafer H."/>
            <person name="Lopandic K."/>
        </authorList>
    </citation>
    <scope>NUCLEOTIDE SEQUENCE [LARGE SCALE GENOMIC DNA]</scope>
    <source>
        <strain evidence="3">CBS 366.77</strain>
    </source>
</reference>
<accession>A0A3A2ZVT5</accession>
<dbReference type="SUPFAM" id="SSF56112">
    <property type="entry name" value="Protein kinase-like (PK-like)"/>
    <property type="match status" value="1"/>
</dbReference>
<dbReference type="Proteomes" id="UP000266188">
    <property type="component" value="Unassembled WGS sequence"/>
</dbReference>
<name>A0A3A2ZVT5_9EURO</name>
<proteinExistence type="predicted"/>
<gene>
    <name evidence="2" type="ORF">PHISCL_00865</name>
</gene>
<dbReference type="GO" id="GO:0016740">
    <property type="term" value="F:transferase activity"/>
    <property type="evidence" value="ECO:0007669"/>
    <property type="project" value="UniProtKB-KW"/>
</dbReference>
<evidence type="ECO:0000313" key="2">
    <source>
        <dbReference type="EMBL" id="RJE26840.1"/>
    </source>
</evidence>
<sequence length="326" mass="36987">MLHATSFVSQAPLPEVLAFSDTCDNELNCPFILIDYIEGRPLYDVWLDKESPKHVVRSRRVRALQDIAIAMVQLDKFSFDKAGSLIFNDQNSPTDVGPMRFVGTPAMLDRSQCEDPDESTIYLETGPFSDPKEYYRVILDQRGEQSSSFESGLLSFLRLAISWIPEPVPTKKNQKPFVLAHPDMDIQNFLVNDEGALQAIIDWDGVGDWDPAMYGWNEDMERGIEPVGVWEDLPETLKFYRGGYAGFIASGAEAHSSLTRNSVVYENLHIAASEPLCTHPILEKIFDEIVRILRNDEILAEYENGRGDLHDEDESRLEEFDIFNVC</sequence>